<dbReference type="SUPFAM" id="SSF56112">
    <property type="entry name" value="Protein kinase-like (PK-like)"/>
    <property type="match status" value="1"/>
</dbReference>
<keyword evidence="6" id="KW-1185">Reference proteome</keyword>
<dbReference type="InterPro" id="IPR011009">
    <property type="entry name" value="Kinase-like_dom_sf"/>
</dbReference>
<sequence>MFTPAMLTAPGLAFWAFVSLVVAVSATPCYISASGVDQLPCNSPNAPCRTTSYALDTAACSHVILMTSIDIQTTIMIPSTLAELTLAGSVPGTLIRCGGNVGAIAGGLPNNLAALTLANLTFEGCRGGGALSFTTNATITATNVLVDHCVFHQCASSCDGGALSVASTTPGLVNLTLVDSWFNGSSLSGGGSPCTGGSGHGGGAVRVTNPGRVTALRTVFTHNRAGSDGGALLVTSSSGSPAAAEVRLTGCRFEDNTLNAAASNVTGGAVSMQIPGGSLTVEGCVFQGNAITTTGADQRAAFGGALHAPGLRVVTIQNSVFEDNTATSTGGDGAGGAIYLGALQDSLRLVGCDLDWNAVVGLTTATAGALFITGGEGVLVEGCLLNHNTATGQGDTHSGSLCLDGAQRVNITRTEFTFNLAQSTKASAFGGALRWHATAAGSSLRLDDVVAEGNRALACTGSEFSAQGGAIQVLMEVPSRPLIHLAACAFHQNLAFGEVSPRVYGGALAVVSSNQDDEANLCGDVTIEGSQFGWNGLEGAIGGGGAIHLGRADQVLVRDTTFDENDVEHRSWAPEDELVGLSGGAMLIGEATSVTMDAVQFVSNTIEASNLGLGGALSLSTTTAATLRGCLFDSNRISSGGILIGGGLAVFGKGDVTIEGTRFISNSIDGRTSYGGAIGTGLLGREVPPEQVALRDCWFEGNSARGDTVNGGGLCLSGQESVELTGLTFTANVVSARLAASGGGLSVTMSNEIISLARVNCSANQIVGGTTAIGAGALLEAGQLTLMETSFVGNQATASLMVAGGGLFAASTDFTMVRSYLGSNRLVCSGSPTAQGGALYLQYIFRTALLVDCTLVGSAPTAYDSGGCLFLSSASPEAMEDIQELDLRNVSFAGCKALNGGGLAADRGVSVRLEGCRFEGCTATETGGAVAMQGALTDVGSIFIGCNGARGGAIWGSEATVALTGSQLLENSAVMAGGAIFLEVNSFVALENCTATGNRAAFGTGGVLAVESSTATVTEGVYTSNQANLGGVLYGSRSVLTSRGARYAHNSASSNGGAWCLYEGTLNGQADDIEANEAVMGGALHISEGFLMLDGVRLAHNTALASGGALHAVSSQLQLQQCHLVANDASLGGAVGLEKSTALVAVASNFTKNSAGTGGAFFSTGEASRFDLDGCRFVRNEATLGAVATFSESGTATRCLFESNNASEGGSAFYLISSPGQLASGHVFRFRQSTFCGQAGRTEDSLSQPLRAALFLRGVRVEVEDTTFARNRAGAIFAREASEVSLGPGCAFSDNVALVNKMARPVNVWLSASGLTLAQPELMNDTAIPGGSLWVYPEAGSTLSTDSPALPPLLPLLEGTIMNRPASGCFDTPLLDVTVLLRDPATAAGFGARCYFVVVSGNGMGNCAVPDPRREATYRLIITNDGHRSVTVATFSTAENRLSLILGTVGGSVGTMVMLLLALGTNFLVRWIRLKRAAARELAEWKGYQLATVDFGGLKFVKKIGEGGAGQVFLADLNATPVAVKRLVRLQTAAELADFRLEVDMMRTLRHPFIVSLIGATFEAPQQIVTEYMARGSLDGLLASRSARLPLQLRLRMAYDMAREFAAPEVLREGRYLLASDVFSFGIVLWELTTRQVAWKGVPRNQVVIRVQQGDRLPAPSPSEFPPIFCELISRCGAQDPEARPTMQQIVERLGAEVEMNPYTADPSAQPKSARRPRRKAAPAGAADGADVLLEPLGLQAPLLEPGAEPLSGQENPRLNPEGMAAILKQLMIEIWVKNADLVPSSLMDHLAHFDDQPVIDSRKWDPPSRFKKGPGAPGGRTTGYGMFQTSRPLFEPVTTPVITLVAAVAASPCYISASGVDQLPCNSPNAPCRTTSYALDTAACSHVVLMTSIDIQTTIMIPSTLAEFTLAGSVPGTLIRCGGNVGAIAGGLPNNLAALTLANLTFEGCRGGGALSFQTNVTTGPAVAVLVDHCVFHQCASSCDGGALSVASTTPGLVNLTLVDSWFNGSSLSSGGSPCTGGSGHGGGAVRVTNPGRVTALRTVFTHNRAGSDGGALLVTSSGSSAAEVRLAGCRFEDNTLNDAASNVTGGAVSLQVPGGSLTVEGCVFQDNAITTTGAAQRALGGALHAPGLHVVTIQNSTFASNTATSTGGDGAGGAIYLGALQDSLRLVGCNLTGNTAAGLTTATAGALFVTGGADVLAEGCLLSHNTATGQGDTHSGSLCLDGAQRVNITRTEFTANQAQSTKASAFGGALRWHATVAGSSLRLDHVVAEGNQALACTGSGFNAQGGAIQVLTEAPSRPLIHLAACHFHQNEAQGEASLNAYGGALAVVSSDPAANLWGNVTIEGSQFRGNRLVGAIGGGGAVHLGRADQVLVRETTFDGNNVVNPAEWGSNWAPDEELVGFSGGAMMIGEAANVTMDAVQFGWNSVTASTLGTGGALSLATSTSATLRGCLFEDNDLAGGGRQVGGALAVFGKGDVTIEGTRFMSNSIDFGSPTCGGAVGTGRLPDVPTRVAVRDCWFEENLAKGSSANGGGLCLTRHQSVELTGLTFLANNVATDAFTTSGEFSGGGLDVKDVELLSLTRVSCDSNQVYSDQGAATGAGASLSANKMTTLVETTFVNNLVTASLLAAGGGLSVTHSINVTMVRSYLGANRLVCTGCTSQGGDLYLHQVSGALLIDSTLAEAAFSLDSAFELGGCLFYDWAFLQDLNLRNVTFAGCKAQQGGGVAAGSGVRVRLEGCRFEGCTATETGGAIATWGGVIDVGSTFTGCTAVTGGAIWGSKYTAITLNGSQLIGNSAVMAGGALFQAARSASVLENCTATGNRVDVGTGGVLAVESSIVRVTGGMYTSNQAKEGGVLYGSRSDLTSRGARYAHNVASSNGGAWCLYKGTLDGLADDFEANEAAMGGAVHSSESTLILDGTRLARNVALASGGALHAVSSEAQLSQCSFAANKASLGGAIALEKSKTLVATASNFTENSAGTGGALHSVSSQVQLQQCRLVANVASLGGGAVALVKSAALVAGASNFTGNSAGTGGAFFSTGNASRFDLDGCQFVQNQATLGAVAAFSKVCSLVPPSATKRSAGKFSLCVGSGTATGCLFESNSASEAGSAFHLVGDAGQPASTHVFRFRESTFRGQAGRTEASLSQPLRAALFLRGVRVEAENTTFTENRAGAIFAREASEVSLGPGCAFADNVALVNGLARPVNVWLSASGLTLAQPELMNDTAIPGGALWIYPEAGTSLPVDSPALPPLLPLLEGTLMNLTESRWFYTPLLTVTVLLKNPATAAGFGARCYFVVSSGQGMEEVEGPMAMSFTNSPAGLQGSCAVPDPRLEASYRLIITNDGHRNVTVATFATVANRVALIAGTVGGSVGTAVLFVLGLGCFFLLRWICRKQPAAARQPGGVAQQSVEMNPLQQLKSAGNPRGPVVTESLGLKAPLFDQRAAPQFVAC</sequence>
<dbReference type="Pfam" id="PF07714">
    <property type="entry name" value="PK_Tyr_Ser-Thr"/>
    <property type="match status" value="2"/>
</dbReference>
<accession>A0ABQ8UJ96</accession>
<evidence type="ECO:0000256" key="1">
    <source>
        <dbReference type="SAM" id="MobiDB-lite"/>
    </source>
</evidence>
<dbReference type="PANTHER" id="PTHR11319">
    <property type="entry name" value="G PROTEIN-COUPLED RECEPTOR-RELATED"/>
    <property type="match status" value="1"/>
</dbReference>
<keyword evidence="2" id="KW-1133">Transmembrane helix</keyword>
<name>A0ABQ8UJ96_9EUKA</name>
<evidence type="ECO:0000256" key="2">
    <source>
        <dbReference type="SAM" id="Phobius"/>
    </source>
</evidence>
<evidence type="ECO:0000313" key="5">
    <source>
        <dbReference type="EMBL" id="KAJ4458298.1"/>
    </source>
</evidence>
<reference evidence="5" key="1">
    <citation type="journal article" date="2022" name="bioRxiv">
        <title>Genomics of Preaxostyla Flagellates Illuminates Evolutionary Transitions and the Path Towards Mitochondrial Loss.</title>
        <authorList>
            <person name="Novak L.V.F."/>
            <person name="Treitli S.C."/>
            <person name="Pyrih J."/>
            <person name="Halakuc P."/>
            <person name="Pipaliya S.V."/>
            <person name="Vacek V."/>
            <person name="Brzon O."/>
            <person name="Soukal P."/>
            <person name="Eme L."/>
            <person name="Dacks J.B."/>
            <person name="Karnkowska A."/>
            <person name="Elias M."/>
            <person name="Hampl V."/>
        </authorList>
    </citation>
    <scope>NUCLEOTIDE SEQUENCE</scope>
    <source>
        <strain evidence="5">RCP-MX</strain>
    </source>
</reference>
<evidence type="ECO:0000256" key="3">
    <source>
        <dbReference type="SAM" id="SignalP"/>
    </source>
</evidence>
<dbReference type="InterPro" id="IPR011050">
    <property type="entry name" value="Pectin_lyase_fold/virulence"/>
</dbReference>
<feature type="transmembrane region" description="Helical" evidence="2">
    <location>
        <begin position="3363"/>
        <end position="3390"/>
    </location>
</feature>
<dbReference type="EMBL" id="JAPMOS010000031">
    <property type="protein sequence ID" value="KAJ4458298.1"/>
    <property type="molecule type" value="Genomic_DNA"/>
</dbReference>
<keyword evidence="2" id="KW-0812">Transmembrane</keyword>
<evidence type="ECO:0000313" key="6">
    <source>
        <dbReference type="Proteomes" id="UP001141327"/>
    </source>
</evidence>
<feature type="region of interest" description="Disordered" evidence="1">
    <location>
        <begin position="1803"/>
        <end position="1822"/>
    </location>
</feature>
<feature type="signal peptide" evidence="3">
    <location>
        <begin position="1"/>
        <end position="26"/>
    </location>
</feature>
<evidence type="ECO:0000259" key="4">
    <source>
        <dbReference type="PROSITE" id="PS50011"/>
    </source>
</evidence>
<feature type="domain" description="Protein kinase" evidence="4">
    <location>
        <begin position="1359"/>
        <end position="1704"/>
    </location>
</feature>
<protein>
    <recommendedName>
        <fullName evidence="4">Protein kinase domain-containing protein</fullName>
    </recommendedName>
</protein>
<comment type="caution">
    <text evidence="5">The sequence shown here is derived from an EMBL/GenBank/DDBJ whole genome shotgun (WGS) entry which is preliminary data.</text>
</comment>
<dbReference type="Proteomes" id="UP001141327">
    <property type="component" value="Unassembled WGS sequence"/>
</dbReference>
<dbReference type="InterPro" id="IPR006626">
    <property type="entry name" value="PbH1"/>
</dbReference>
<organism evidence="5 6">
    <name type="scientific">Paratrimastix pyriformis</name>
    <dbReference type="NCBI Taxonomy" id="342808"/>
    <lineage>
        <taxon>Eukaryota</taxon>
        <taxon>Metamonada</taxon>
        <taxon>Preaxostyla</taxon>
        <taxon>Paratrimastigidae</taxon>
        <taxon>Paratrimastix</taxon>
    </lineage>
</organism>
<proteinExistence type="predicted"/>
<keyword evidence="3" id="KW-0732">Signal</keyword>
<dbReference type="InterPro" id="IPR001245">
    <property type="entry name" value="Ser-Thr/Tyr_kinase_cat_dom"/>
</dbReference>
<dbReference type="Gene3D" id="1.10.510.10">
    <property type="entry name" value="Transferase(Phosphotransferase) domain 1"/>
    <property type="match status" value="2"/>
</dbReference>
<dbReference type="SUPFAM" id="SSF51126">
    <property type="entry name" value="Pectin lyase-like"/>
    <property type="match status" value="9"/>
</dbReference>
<dbReference type="InterPro" id="IPR000719">
    <property type="entry name" value="Prot_kinase_dom"/>
</dbReference>
<dbReference type="PANTHER" id="PTHR11319:SF35">
    <property type="entry name" value="OUTER MEMBRANE PROTEIN PMPC-RELATED"/>
    <property type="match status" value="1"/>
</dbReference>
<feature type="chain" id="PRO_5045985881" description="Protein kinase domain-containing protein" evidence="3">
    <location>
        <begin position="27"/>
        <end position="3453"/>
    </location>
</feature>
<gene>
    <name evidence="5" type="ORF">PAPYR_5975</name>
</gene>
<keyword evidence="2" id="KW-0472">Membrane</keyword>
<feature type="region of interest" description="Disordered" evidence="1">
    <location>
        <begin position="1701"/>
        <end position="1729"/>
    </location>
</feature>
<dbReference type="PROSITE" id="PS50011">
    <property type="entry name" value="PROTEIN_KINASE_DOM"/>
    <property type="match status" value="1"/>
</dbReference>
<dbReference type="SMART" id="SM00710">
    <property type="entry name" value="PbH1"/>
    <property type="match status" value="29"/>
</dbReference>